<evidence type="ECO:0000313" key="3">
    <source>
        <dbReference type="Proteomes" id="UP000326198"/>
    </source>
</evidence>
<gene>
    <name evidence="2" type="ORF">BDV26DRAFT_297710</name>
</gene>
<dbReference type="EMBL" id="ML736350">
    <property type="protein sequence ID" value="KAE8372609.1"/>
    <property type="molecule type" value="Genomic_DNA"/>
</dbReference>
<evidence type="ECO:0008006" key="4">
    <source>
        <dbReference type="Google" id="ProtNLM"/>
    </source>
</evidence>
<dbReference type="AlphaFoldDB" id="A0A5N7AUB4"/>
<evidence type="ECO:0000256" key="1">
    <source>
        <dbReference type="SAM" id="MobiDB-lite"/>
    </source>
</evidence>
<accession>A0A5N7AUB4</accession>
<proteinExistence type="predicted"/>
<sequence>MAAPPEESSAPSTSATPAPATPTPEAKRGLFSDTFKDLKLEPGDSAGSNLRSCRWERCYFQIRCQPLLGSNAAARSGNISTQQIMGSISSAKCSIQQFKSFPPWMICAWAAVDDFVTLKAEFDLNGPLWNDKGYLACSDHKGQCIWGLT</sequence>
<name>A0A5N7AUB4_9EURO</name>
<evidence type="ECO:0000313" key="2">
    <source>
        <dbReference type="EMBL" id="KAE8372609.1"/>
    </source>
</evidence>
<feature type="compositionally biased region" description="Low complexity" evidence="1">
    <location>
        <begin position="1"/>
        <end position="18"/>
    </location>
</feature>
<organism evidence="2 3">
    <name type="scientific">Aspergillus bertholletiae</name>
    <dbReference type="NCBI Taxonomy" id="1226010"/>
    <lineage>
        <taxon>Eukaryota</taxon>
        <taxon>Fungi</taxon>
        <taxon>Dikarya</taxon>
        <taxon>Ascomycota</taxon>
        <taxon>Pezizomycotina</taxon>
        <taxon>Eurotiomycetes</taxon>
        <taxon>Eurotiomycetidae</taxon>
        <taxon>Eurotiales</taxon>
        <taxon>Aspergillaceae</taxon>
        <taxon>Aspergillus</taxon>
        <taxon>Aspergillus subgen. Circumdati</taxon>
    </lineage>
</organism>
<feature type="region of interest" description="Disordered" evidence="1">
    <location>
        <begin position="1"/>
        <end position="29"/>
    </location>
</feature>
<protein>
    <recommendedName>
        <fullName evidence="4">Cyanovirin-N domain-containing protein</fullName>
    </recommendedName>
</protein>
<dbReference type="Proteomes" id="UP000326198">
    <property type="component" value="Unassembled WGS sequence"/>
</dbReference>
<keyword evidence="3" id="KW-1185">Reference proteome</keyword>
<reference evidence="2 3" key="1">
    <citation type="submission" date="2019-04" db="EMBL/GenBank/DDBJ databases">
        <title>Friends and foes A comparative genomics studyof 23 Aspergillus species from section Flavi.</title>
        <authorList>
            <consortium name="DOE Joint Genome Institute"/>
            <person name="Kjaerbolling I."/>
            <person name="Vesth T."/>
            <person name="Frisvad J.C."/>
            <person name="Nybo J.L."/>
            <person name="Theobald S."/>
            <person name="Kildgaard S."/>
            <person name="Isbrandt T."/>
            <person name="Kuo A."/>
            <person name="Sato A."/>
            <person name="Lyhne E.K."/>
            <person name="Kogle M.E."/>
            <person name="Wiebenga A."/>
            <person name="Kun R.S."/>
            <person name="Lubbers R.J."/>
            <person name="Makela M.R."/>
            <person name="Barry K."/>
            <person name="Chovatia M."/>
            <person name="Clum A."/>
            <person name="Daum C."/>
            <person name="Haridas S."/>
            <person name="He G."/>
            <person name="LaButti K."/>
            <person name="Lipzen A."/>
            <person name="Mondo S."/>
            <person name="Riley R."/>
            <person name="Salamov A."/>
            <person name="Simmons B.A."/>
            <person name="Magnuson J.K."/>
            <person name="Henrissat B."/>
            <person name="Mortensen U.H."/>
            <person name="Larsen T.O."/>
            <person name="Devries R.P."/>
            <person name="Grigoriev I.V."/>
            <person name="Machida M."/>
            <person name="Baker S.E."/>
            <person name="Andersen M.R."/>
        </authorList>
    </citation>
    <scope>NUCLEOTIDE SEQUENCE [LARGE SCALE GENOMIC DNA]</scope>
    <source>
        <strain evidence="2 3">IBT 29228</strain>
    </source>
</reference>